<evidence type="ECO:0000256" key="1">
    <source>
        <dbReference type="ARBA" id="ARBA00022737"/>
    </source>
</evidence>
<dbReference type="Gene3D" id="1.25.40.10">
    <property type="entry name" value="Tetratricopeptide repeat domain"/>
    <property type="match status" value="1"/>
</dbReference>
<dbReference type="InterPro" id="IPR046960">
    <property type="entry name" value="PPR_At4g14850-like_plant"/>
</dbReference>
<dbReference type="NCBIfam" id="TIGR00756">
    <property type="entry name" value="PPR"/>
    <property type="match status" value="2"/>
</dbReference>
<dbReference type="Pfam" id="PF01535">
    <property type="entry name" value="PPR"/>
    <property type="match status" value="3"/>
</dbReference>
<sequence>MLKRVPSTAGKCAINATNAGGITFKISSSVFVVPPLTNATPGVDTTELETAGSPGAVALGSNPVPTGKNEHRIRRVTEDMGKVIGPVEDADLKGQVIGIHLQITKNGFVSNFFLSNSLITVYVRTGNLVDAHKVFDKMAERNVGTWTCLIFGYANHDMSNKACALFCSMIYAGFFPTHHALGSALYTCQDSRPGLLIFRMQIHGLISKTQYSSDVVCNAELFCGFFGLCSTGVGWDTYKKFSILEFYSFNLFSKRRCSLCLREDLGFTFKPNEYTVGSLITATCSSSIDFSVCLLQQMCVSVEKSGFLRYLCVVSALVSGFTEYGFLDNVKKIFDQMGREE</sequence>
<keyword evidence="4" id="KW-1185">Reference proteome</keyword>
<dbReference type="EMBL" id="JABCRI010000013">
    <property type="protein sequence ID" value="KAF8395612.1"/>
    <property type="molecule type" value="Genomic_DNA"/>
</dbReference>
<dbReference type="PROSITE" id="PS51375">
    <property type="entry name" value="PPR"/>
    <property type="match status" value="2"/>
</dbReference>
<evidence type="ECO:0000313" key="3">
    <source>
        <dbReference type="EMBL" id="KAF8395612.1"/>
    </source>
</evidence>
<evidence type="ECO:0008006" key="5">
    <source>
        <dbReference type="Google" id="ProtNLM"/>
    </source>
</evidence>
<evidence type="ECO:0000313" key="4">
    <source>
        <dbReference type="Proteomes" id="UP000655225"/>
    </source>
</evidence>
<gene>
    <name evidence="3" type="ORF">HHK36_019562</name>
</gene>
<dbReference type="InterPro" id="IPR002885">
    <property type="entry name" value="PPR_rpt"/>
</dbReference>
<evidence type="ECO:0000256" key="2">
    <source>
        <dbReference type="PROSITE-ProRule" id="PRU00708"/>
    </source>
</evidence>
<feature type="repeat" description="PPR" evidence="2">
    <location>
        <begin position="111"/>
        <end position="141"/>
    </location>
</feature>
<dbReference type="AlphaFoldDB" id="A0A835DCE2"/>
<organism evidence="3 4">
    <name type="scientific">Tetracentron sinense</name>
    <name type="common">Spur-leaf</name>
    <dbReference type="NCBI Taxonomy" id="13715"/>
    <lineage>
        <taxon>Eukaryota</taxon>
        <taxon>Viridiplantae</taxon>
        <taxon>Streptophyta</taxon>
        <taxon>Embryophyta</taxon>
        <taxon>Tracheophyta</taxon>
        <taxon>Spermatophyta</taxon>
        <taxon>Magnoliopsida</taxon>
        <taxon>Trochodendrales</taxon>
        <taxon>Trochodendraceae</taxon>
        <taxon>Tetracentron</taxon>
    </lineage>
</organism>
<name>A0A835DCE2_TETSI</name>
<dbReference type="GO" id="GO:0003723">
    <property type="term" value="F:RNA binding"/>
    <property type="evidence" value="ECO:0007669"/>
    <property type="project" value="InterPro"/>
</dbReference>
<accession>A0A835DCE2</accession>
<keyword evidence="1" id="KW-0677">Repeat</keyword>
<dbReference type="InterPro" id="IPR011990">
    <property type="entry name" value="TPR-like_helical_dom_sf"/>
</dbReference>
<protein>
    <recommendedName>
        <fullName evidence="5">Pentatricopeptide repeat-containing protein</fullName>
    </recommendedName>
</protein>
<dbReference type="PANTHER" id="PTHR47926">
    <property type="entry name" value="PENTATRICOPEPTIDE REPEAT-CONTAINING PROTEIN"/>
    <property type="match status" value="1"/>
</dbReference>
<dbReference type="Proteomes" id="UP000655225">
    <property type="component" value="Unassembled WGS sequence"/>
</dbReference>
<dbReference type="OrthoDB" id="645871at2759"/>
<proteinExistence type="predicted"/>
<reference evidence="3 4" key="1">
    <citation type="submission" date="2020-04" db="EMBL/GenBank/DDBJ databases">
        <title>Plant Genome Project.</title>
        <authorList>
            <person name="Zhang R.-G."/>
        </authorList>
    </citation>
    <scope>NUCLEOTIDE SEQUENCE [LARGE SCALE GENOMIC DNA]</scope>
    <source>
        <strain evidence="3">YNK0</strain>
        <tissue evidence="3">Leaf</tissue>
    </source>
</reference>
<feature type="repeat" description="PPR" evidence="2">
    <location>
        <begin position="142"/>
        <end position="176"/>
    </location>
</feature>
<comment type="caution">
    <text evidence="3">The sequence shown here is derived from an EMBL/GenBank/DDBJ whole genome shotgun (WGS) entry which is preliminary data.</text>
</comment>
<dbReference type="GO" id="GO:0009451">
    <property type="term" value="P:RNA modification"/>
    <property type="evidence" value="ECO:0007669"/>
    <property type="project" value="InterPro"/>
</dbReference>